<dbReference type="Gene3D" id="1.10.443.10">
    <property type="entry name" value="Intergrase catalytic core"/>
    <property type="match status" value="1"/>
</dbReference>
<keyword evidence="7" id="KW-1185">Reference proteome</keyword>
<dbReference type="GO" id="GO:0015074">
    <property type="term" value="P:DNA integration"/>
    <property type="evidence" value="ECO:0007669"/>
    <property type="project" value="UniProtKB-KW"/>
</dbReference>
<keyword evidence="2" id="KW-0229">DNA integration</keyword>
<protein>
    <recommendedName>
        <fullName evidence="5">Tyr recombinase domain-containing protein</fullName>
    </recommendedName>
</protein>
<dbReference type="Gene3D" id="3.30.160.390">
    <property type="entry name" value="Integrase, DNA-binding domain"/>
    <property type="match status" value="1"/>
</dbReference>
<keyword evidence="3" id="KW-0238">DNA-binding</keyword>
<evidence type="ECO:0000256" key="2">
    <source>
        <dbReference type="ARBA" id="ARBA00022908"/>
    </source>
</evidence>
<dbReference type="InterPro" id="IPR010998">
    <property type="entry name" value="Integrase_recombinase_N"/>
</dbReference>
<dbReference type="InterPro" id="IPR002104">
    <property type="entry name" value="Integrase_catalytic"/>
</dbReference>
<comment type="similarity">
    <text evidence="1">Belongs to the 'phage' integrase family.</text>
</comment>
<dbReference type="PANTHER" id="PTHR30629">
    <property type="entry name" value="PROPHAGE INTEGRASE"/>
    <property type="match status" value="1"/>
</dbReference>
<evidence type="ECO:0000256" key="3">
    <source>
        <dbReference type="ARBA" id="ARBA00023125"/>
    </source>
</evidence>
<dbReference type="GO" id="GO:0003677">
    <property type="term" value="F:DNA binding"/>
    <property type="evidence" value="ECO:0007669"/>
    <property type="project" value="UniProtKB-KW"/>
</dbReference>
<dbReference type="InterPro" id="IPR038488">
    <property type="entry name" value="Integrase_DNA-bd_sf"/>
</dbReference>
<evidence type="ECO:0000313" key="6">
    <source>
        <dbReference type="EMBL" id="AXX97256.1"/>
    </source>
</evidence>
<keyword evidence="4" id="KW-0233">DNA recombination</keyword>
<dbReference type="InterPro" id="IPR011010">
    <property type="entry name" value="DNA_brk_join_enz"/>
</dbReference>
<dbReference type="EMBL" id="CP032125">
    <property type="protein sequence ID" value="AXX97256.1"/>
    <property type="molecule type" value="Genomic_DNA"/>
</dbReference>
<name>A0A347UEH8_9RHOB</name>
<dbReference type="Pfam" id="PF00589">
    <property type="entry name" value="Phage_integrase"/>
    <property type="match status" value="1"/>
</dbReference>
<dbReference type="SUPFAM" id="SSF56349">
    <property type="entry name" value="DNA breaking-rejoining enzymes"/>
    <property type="match status" value="1"/>
</dbReference>
<organism evidence="6 7">
    <name type="scientific">Profundibacter amoris</name>
    <dbReference type="NCBI Taxonomy" id="2171755"/>
    <lineage>
        <taxon>Bacteria</taxon>
        <taxon>Pseudomonadati</taxon>
        <taxon>Pseudomonadota</taxon>
        <taxon>Alphaproteobacteria</taxon>
        <taxon>Rhodobacterales</taxon>
        <taxon>Paracoccaceae</taxon>
        <taxon>Profundibacter</taxon>
    </lineage>
</organism>
<dbReference type="KEGG" id="pamo:BAR1_04485"/>
<dbReference type="Gene3D" id="1.10.150.130">
    <property type="match status" value="1"/>
</dbReference>
<dbReference type="Proteomes" id="UP000261704">
    <property type="component" value="Chromosome"/>
</dbReference>
<reference evidence="6 7" key="1">
    <citation type="submission" date="2018-09" db="EMBL/GenBank/DDBJ databases">
        <title>Profundibacter amoris BAR1 gen. nov., sp. nov., a new member of the Roseobacter clade isolated at Lokis Castle Vent Field on the Arctic Mid-Oceanic Ridge.</title>
        <authorList>
            <person name="Le Moine Bauer S."/>
            <person name="Sjoeberg A.G."/>
            <person name="L'Haridon S."/>
            <person name="Stokke R."/>
            <person name="Roalkvam I."/>
            <person name="Steen I.H."/>
            <person name="Dahle H."/>
        </authorList>
    </citation>
    <scope>NUCLEOTIDE SEQUENCE [LARGE SCALE GENOMIC DNA]</scope>
    <source>
        <strain evidence="6 7">BAR1</strain>
    </source>
</reference>
<proteinExistence type="inferred from homology"/>
<dbReference type="InterPro" id="IPR050808">
    <property type="entry name" value="Phage_Integrase"/>
</dbReference>
<evidence type="ECO:0000256" key="4">
    <source>
        <dbReference type="ARBA" id="ARBA00023172"/>
    </source>
</evidence>
<dbReference type="PANTHER" id="PTHR30629:SF2">
    <property type="entry name" value="PROPHAGE INTEGRASE INTS-RELATED"/>
    <property type="match status" value="1"/>
</dbReference>
<gene>
    <name evidence="6" type="ORF">BAR1_04485</name>
</gene>
<accession>A0A347UEH8</accession>
<dbReference type="AlphaFoldDB" id="A0A347UEH8"/>
<sequence>MRLSDVLCCKKRCKKNGDERMTAAIDFTKNAKLLKAPPGMYRHDGDRFPSLYLNVGKRRSTWYLKKRVSGKVKSIKVGAFPEMDAVQASKQGDIKSKQVRTSPDITTVRDGWDKHCDTSQAMGSMSDRHRIDMTTKLERHAGDILKMHVADVTSARIQDVVNGLAKDGMKATARHVRTGLGSAFNYANVPNPVAGKKVRAPSSGETETKWTVACAAHGLDEDDWSPMWDAIMGVNNALRRTAWIVMLFTGIRAGNVRSLRWDQVDLQLKTIHLPKMKNKLARTLPICDIVVSALMAIRSSEFEFVFPASSKTGHIDQLDVLTTTIEGNRVPVLSQHDTRRHFMQAGAEAFLPDYVIHFLRGDVSGGKGNDMLMKYMKRMGNHRAPSEIETVIVQRIKVTPSFDLEE</sequence>
<dbReference type="OrthoDB" id="9795573at2"/>
<dbReference type="InterPro" id="IPR013762">
    <property type="entry name" value="Integrase-like_cat_sf"/>
</dbReference>
<evidence type="ECO:0000256" key="1">
    <source>
        <dbReference type="ARBA" id="ARBA00008857"/>
    </source>
</evidence>
<evidence type="ECO:0000259" key="5">
    <source>
        <dbReference type="Pfam" id="PF00589"/>
    </source>
</evidence>
<evidence type="ECO:0000313" key="7">
    <source>
        <dbReference type="Proteomes" id="UP000261704"/>
    </source>
</evidence>
<feature type="domain" description="Tyr recombinase" evidence="5">
    <location>
        <begin position="236"/>
        <end position="345"/>
    </location>
</feature>
<dbReference type="GO" id="GO:0006310">
    <property type="term" value="P:DNA recombination"/>
    <property type="evidence" value="ECO:0007669"/>
    <property type="project" value="UniProtKB-KW"/>
</dbReference>